<dbReference type="EMBL" id="MU864485">
    <property type="protein sequence ID" value="KAK4184515.1"/>
    <property type="molecule type" value="Genomic_DNA"/>
</dbReference>
<dbReference type="EC" id="3.4.13.19" evidence="2"/>
<dbReference type="InterPro" id="IPR032466">
    <property type="entry name" value="Metal_Hydrolase"/>
</dbReference>
<reference evidence="3" key="2">
    <citation type="submission" date="2023-05" db="EMBL/GenBank/DDBJ databases">
        <authorList>
            <consortium name="Lawrence Berkeley National Laboratory"/>
            <person name="Steindorff A."/>
            <person name="Hensen N."/>
            <person name="Bonometti L."/>
            <person name="Westerberg I."/>
            <person name="Brannstrom I.O."/>
            <person name="Guillou S."/>
            <person name="Cros-Aarteil S."/>
            <person name="Calhoun S."/>
            <person name="Haridas S."/>
            <person name="Kuo A."/>
            <person name="Mondo S."/>
            <person name="Pangilinan J."/>
            <person name="Riley R."/>
            <person name="Labutti K."/>
            <person name="Andreopoulos B."/>
            <person name="Lipzen A."/>
            <person name="Chen C."/>
            <person name="Yanf M."/>
            <person name="Daum C."/>
            <person name="Ng V."/>
            <person name="Clum A."/>
            <person name="Ohm R."/>
            <person name="Martin F."/>
            <person name="Silar P."/>
            <person name="Natvig D."/>
            <person name="Lalanne C."/>
            <person name="Gautier V."/>
            <person name="Ament-Velasquez S.L."/>
            <person name="Kruys A."/>
            <person name="Hutchinson M.I."/>
            <person name="Powell A.J."/>
            <person name="Barry K."/>
            <person name="Miller A.N."/>
            <person name="Grigoriev I.V."/>
            <person name="Debuchy R."/>
            <person name="Gladieux P."/>
            <person name="Thoren M.H."/>
            <person name="Johannesson H."/>
        </authorList>
    </citation>
    <scope>NUCLEOTIDE SEQUENCE</scope>
    <source>
        <strain evidence="3">PSN309</strain>
    </source>
</reference>
<dbReference type="CDD" id="cd01301">
    <property type="entry name" value="rDP_like"/>
    <property type="match status" value="1"/>
</dbReference>
<dbReference type="Pfam" id="PF01244">
    <property type="entry name" value="Peptidase_M19"/>
    <property type="match status" value="1"/>
</dbReference>
<comment type="caution">
    <text evidence="3">The sequence shown here is derived from an EMBL/GenBank/DDBJ whole genome shotgun (WGS) entry which is preliminary data.</text>
</comment>
<comment type="similarity">
    <text evidence="2">Belongs to the metallo-dependent hydrolases superfamily. Peptidase M19 family.</text>
</comment>
<comment type="catalytic activity">
    <reaction evidence="2">
        <text>an L-aminoacyl-L-amino acid + H2O = 2 an L-alpha-amino acid</text>
        <dbReference type="Rhea" id="RHEA:48940"/>
        <dbReference type="ChEBI" id="CHEBI:15377"/>
        <dbReference type="ChEBI" id="CHEBI:59869"/>
        <dbReference type="ChEBI" id="CHEBI:77460"/>
        <dbReference type="EC" id="3.4.13.19"/>
    </reaction>
</comment>
<dbReference type="GO" id="GO:0006508">
    <property type="term" value="P:proteolysis"/>
    <property type="evidence" value="ECO:0007669"/>
    <property type="project" value="UniProtKB-KW"/>
</dbReference>
<dbReference type="PROSITE" id="PS51365">
    <property type="entry name" value="RENAL_DIPEPTIDASE_2"/>
    <property type="match status" value="1"/>
</dbReference>
<dbReference type="SUPFAM" id="SSF51556">
    <property type="entry name" value="Metallo-dependent hydrolases"/>
    <property type="match status" value="1"/>
</dbReference>
<keyword evidence="2" id="KW-0645">Protease</keyword>
<dbReference type="InterPro" id="IPR008257">
    <property type="entry name" value="Pept_M19"/>
</dbReference>
<dbReference type="Gene3D" id="3.20.20.140">
    <property type="entry name" value="Metal-dependent hydrolases"/>
    <property type="match status" value="1"/>
</dbReference>
<keyword evidence="4" id="KW-1185">Reference proteome</keyword>
<keyword evidence="1 2" id="KW-0224">Dipeptidase</keyword>
<dbReference type="PANTHER" id="PTHR10443:SF12">
    <property type="entry name" value="DIPEPTIDASE"/>
    <property type="match status" value="1"/>
</dbReference>
<comment type="cofactor">
    <cofactor evidence="2">
        <name>Zn(2+)</name>
        <dbReference type="ChEBI" id="CHEBI:29105"/>
    </cofactor>
</comment>
<proteinExistence type="inferred from homology"/>
<dbReference type="GO" id="GO:0046872">
    <property type="term" value="F:metal ion binding"/>
    <property type="evidence" value="ECO:0007669"/>
    <property type="project" value="UniProtKB-UniRule"/>
</dbReference>
<dbReference type="GO" id="GO:0070573">
    <property type="term" value="F:metallodipeptidase activity"/>
    <property type="evidence" value="ECO:0007669"/>
    <property type="project" value="InterPro"/>
</dbReference>
<protein>
    <recommendedName>
        <fullName evidence="2">Dipeptidase</fullName>
        <ecNumber evidence="2">3.4.13.19</ecNumber>
    </recommendedName>
</protein>
<accession>A0AAN6WM90</accession>
<gene>
    <name evidence="3" type="ORF">QBC35DRAFT_505770</name>
</gene>
<organism evidence="3 4">
    <name type="scientific">Podospora australis</name>
    <dbReference type="NCBI Taxonomy" id="1536484"/>
    <lineage>
        <taxon>Eukaryota</taxon>
        <taxon>Fungi</taxon>
        <taxon>Dikarya</taxon>
        <taxon>Ascomycota</taxon>
        <taxon>Pezizomycotina</taxon>
        <taxon>Sordariomycetes</taxon>
        <taxon>Sordariomycetidae</taxon>
        <taxon>Sordariales</taxon>
        <taxon>Podosporaceae</taxon>
        <taxon>Podospora</taxon>
    </lineage>
</organism>
<keyword evidence="2" id="KW-0482">Metalloprotease</keyword>
<sequence>MESDDLYVAKARDLLRQAPLIDGHNDFPYILRGWYGINTTEPSFNVNDMPIGQTDLTRLRKGGVGGQFWSAFVPCPKDDTEISKLRVLRDTLQQIDLIHQVISSNSGDLHFSHDSDSVWRAFQSGRIASLLGVEGLHQLGGSFSALRLFHRLGVRYITLCHDQHSEFVDSSSPSQPLHGGLSQLGEAVIREMNRVGIIIDLSHTSHDAQRQVLKISRAPVIFSHSSVYALQPHHRNAPDDVLDMIKENNGVVMICFLPSLSSITTEGAGKVPASVKTVAEHIMYVGQRIGYERVGIGSDFDGMLEGPEGLDDVGDYPKLVAELLRNNVGEADLKAVLGGNILRVLDHVRDEAERQQKAGVEAQVSDEVRGVWTDAQREMLAKKGAERGLLPMGSKSADL</sequence>
<dbReference type="AlphaFoldDB" id="A0AAN6WM90"/>
<evidence type="ECO:0000313" key="3">
    <source>
        <dbReference type="EMBL" id="KAK4184515.1"/>
    </source>
</evidence>
<name>A0AAN6WM90_9PEZI</name>
<evidence type="ECO:0000313" key="4">
    <source>
        <dbReference type="Proteomes" id="UP001302126"/>
    </source>
</evidence>
<keyword evidence="2" id="KW-0479">Metal-binding</keyword>
<keyword evidence="2" id="KW-0378">Hydrolase</keyword>
<keyword evidence="2" id="KW-0862">Zinc</keyword>
<evidence type="ECO:0000256" key="1">
    <source>
        <dbReference type="ARBA" id="ARBA00022997"/>
    </source>
</evidence>
<reference evidence="3" key="1">
    <citation type="journal article" date="2023" name="Mol. Phylogenet. Evol.">
        <title>Genome-scale phylogeny and comparative genomics of the fungal order Sordariales.</title>
        <authorList>
            <person name="Hensen N."/>
            <person name="Bonometti L."/>
            <person name="Westerberg I."/>
            <person name="Brannstrom I.O."/>
            <person name="Guillou S."/>
            <person name="Cros-Aarteil S."/>
            <person name="Calhoun S."/>
            <person name="Haridas S."/>
            <person name="Kuo A."/>
            <person name="Mondo S."/>
            <person name="Pangilinan J."/>
            <person name="Riley R."/>
            <person name="LaButti K."/>
            <person name="Andreopoulos B."/>
            <person name="Lipzen A."/>
            <person name="Chen C."/>
            <person name="Yan M."/>
            <person name="Daum C."/>
            <person name="Ng V."/>
            <person name="Clum A."/>
            <person name="Steindorff A."/>
            <person name="Ohm R.A."/>
            <person name="Martin F."/>
            <person name="Silar P."/>
            <person name="Natvig D.O."/>
            <person name="Lalanne C."/>
            <person name="Gautier V."/>
            <person name="Ament-Velasquez S.L."/>
            <person name="Kruys A."/>
            <person name="Hutchinson M.I."/>
            <person name="Powell A.J."/>
            <person name="Barry K."/>
            <person name="Miller A.N."/>
            <person name="Grigoriev I.V."/>
            <person name="Debuchy R."/>
            <person name="Gladieux P."/>
            <person name="Hiltunen Thoren M."/>
            <person name="Johannesson H."/>
        </authorList>
    </citation>
    <scope>NUCLEOTIDE SEQUENCE</scope>
    <source>
        <strain evidence="3">PSN309</strain>
    </source>
</reference>
<dbReference type="Proteomes" id="UP001302126">
    <property type="component" value="Unassembled WGS sequence"/>
</dbReference>
<dbReference type="PANTHER" id="PTHR10443">
    <property type="entry name" value="MICROSOMAL DIPEPTIDASE"/>
    <property type="match status" value="1"/>
</dbReference>
<evidence type="ECO:0000256" key="2">
    <source>
        <dbReference type="RuleBase" id="RU341113"/>
    </source>
</evidence>